<organism evidence="1 2">
    <name type="scientific">Panagrolaimus sp. PS1159</name>
    <dbReference type="NCBI Taxonomy" id="55785"/>
    <lineage>
        <taxon>Eukaryota</taxon>
        <taxon>Metazoa</taxon>
        <taxon>Ecdysozoa</taxon>
        <taxon>Nematoda</taxon>
        <taxon>Chromadorea</taxon>
        <taxon>Rhabditida</taxon>
        <taxon>Tylenchina</taxon>
        <taxon>Panagrolaimomorpha</taxon>
        <taxon>Panagrolaimoidea</taxon>
        <taxon>Panagrolaimidae</taxon>
        <taxon>Panagrolaimus</taxon>
    </lineage>
</organism>
<dbReference type="WBParaSite" id="PS1159_v2.g23575.t2">
    <property type="protein sequence ID" value="PS1159_v2.g23575.t2"/>
    <property type="gene ID" value="PS1159_v2.g23575"/>
</dbReference>
<protein>
    <submittedName>
        <fullName evidence="2">Kinesin motor domain-containing protein</fullName>
    </submittedName>
</protein>
<name>A0AC35G2X8_9BILA</name>
<reference evidence="2" key="1">
    <citation type="submission" date="2022-11" db="UniProtKB">
        <authorList>
            <consortium name="WormBaseParasite"/>
        </authorList>
    </citation>
    <scope>IDENTIFICATION</scope>
</reference>
<evidence type="ECO:0000313" key="1">
    <source>
        <dbReference type="Proteomes" id="UP000887580"/>
    </source>
</evidence>
<accession>A0AC35G2X8</accession>
<evidence type="ECO:0000313" key="2">
    <source>
        <dbReference type="WBParaSite" id="PS1159_v2.g23575.t2"/>
    </source>
</evidence>
<sequence length="1251" mass="141622">MTQLTQELSGAPEVLLRSTASNGGAETVKVIVRCRPLSDQEIKNGHEKIVSMDTTRGVIEVKNPKDANCPPKSFTFDAIYDENSKQIDLYYETFRDLVESVLTGFNGTIFAYGQTGTGKTFTMEGIRDDPELRGVIPNAIDHIFRHISQSTNQQYLVRASYLEIYQEELRDLFDKSGTNKLELKERPDGGIYVKDLTSFVTKSVEEILQVMELGNSQRSVGKTNMNEHSSRSHAIFMITVECSQPDITGEDHIRVGRLNLVDLAGSERQSKTGAQGERFKEATKINLSLSALGNVISALVDGKSSHIPYRDSKLTRLLQDSLGGNSKTVMVANIGPASYNFEETLSTLRYANRAKNIKNKPRINEDPKEAMLRQFQDEIARLKSILEKRTSSANRKRRKQNGLNENERSIEGNEDIDAEEYLREQQNKLEEERAALEQNAGMREEEKQRLLQSLEDRQKQLAREQEAQAAVAAKIKAMQKVEVKTKKLQKLFSKLQQIRLEIQDNAEAYSKERQQLEQSIGEMNKELKLKWLIVENFIPVSIVEKLRERAIFDENDGNWRIIKPGERPGSREMLEKIEPKTMIDSGLGPGISEVSTSIEESVKLTPIKRPVSMIGLRRPATIFERDAIMHLRQRVRSARKNHALSPFISNLQLESHSIDKAFVPDSVIRFCGENVITFGSLEAFPTKVKEFPDEALSPDRLNSATSRDIDNNKTGQNVVIEVTKIPAPNRSSSNLRRLSTSTTSKNARARSAHGRATVSPGSPIKIMHRKMHHSCYLSTTSIQNNNKKEQKTCNSQVAADDDDAAEIEMVPLFCQTVYEEEKKNNNKNNNTVGSHSSSPELFTISSSSSSNDQGLGDEIPDDSDYFENSLNELEAAINKKISFYENIPNMDCSLNISPSTLNESKDIKWRQNIFPTGKPPIYSPMKKTKIPKLTLMSNSISEANTRAFKTPPDARISCRTSTTKSSSNGGGHSFDLSQSYHGNTNNSSRPWQLLPRFSLTKSAQGSAEQLAERILTPKEECTQLLRRCKEDWRRSPIVSTSSASSYFPERSVIMPIKRHVPIPQILSPHEFDLPPPQEISQTIQNCLTKIMKAGETLKNIEDDVLLPTKQFVKLKDKPKLERNPDADKYKNPFGGKIQPVERQLALFRNARSTCICCRFDSVLHRLHQRIHLRRHNRVTVRIIKRYVVIRDRCHCFSNKKDNDLDHLFSSSSPSLHSKEPLFINEPPFAYIIWLAALSCIIRVLLFIFYHE</sequence>
<proteinExistence type="predicted"/>
<dbReference type="Proteomes" id="UP000887580">
    <property type="component" value="Unplaced"/>
</dbReference>